<evidence type="ECO:0000313" key="2">
    <source>
        <dbReference type="Proteomes" id="UP000198769"/>
    </source>
</evidence>
<gene>
    <name evidence="1" type="ORF">SAMN05421594_4209</name>
</gene>
<organism evidence="1 2">
    <name type="scientific">Chryseobacterium oleae</name>
    <dbReference type="NCBI Taxonomy" id="491207"/>
    <lineage>
        <taxon>Bacteria</taxon>
        <taxon>Pseudomonadati</taxon>
        <taxon>Bacteroidota</taxon>
        <taxon>Flavobacteriia</taxon>
        <taxon>Flavobacteriales</taxon>
        <taxon>Weeksellaceae</taxon>
        <taxon>Chryseobacterium group</taxon>
        <taxon>Chryseobacterium</taxon>
    </lineage>
</organism>
<keyword evidence="2" id="KW-1185">Reference proteome</keyword>
<dbReference type="AlphaFoldDB" id="A0A1I5BVB3"/>
<dbReference type="OrthoDB" id="705691at2"/>
<accession>A0A1I5BVB3</accession>
<dbReference type="RefSeq" id="WP_090026871.1">
    <property type="nucleotide sequence ID" value="NZ_FOVD01000008.1"/>
</dbReference>
<name>A0A1I5BVB3_CHROL</name>
<dbReference type="Proteomes" id="UP000198769">
    <property type="component" value="Unassembled WGS sequence"/>
</dbReference>
<protein>
    <submittedName>
        <fullName evidence="1">Uncharacterized protein</fullName>
    </submittedName>
</protein>
<dbReference type="EMBL" id="FOVD01000008">
    <property type="protein sequence ID" value="SFN78618.1"/>
    <property type="molecule type" value="Genomic_DNA"/>
</dbReference>
<proteinExistence type="predicted"/>
<evidence type="ECO:0000313" key="1">
    <source>
        <dbReference type="EMBL" id="SFN78618.1"/>
    </source>
</evidence>
<sequence>MKTPDQIHPYQSTIKKTDFGILTTLVSEAGVSTHGSISFGDKTLSANYVYDKRGTYKLVYTIIDTDGNSESFAEDNGILPTLFLSPDQENYVSFVPYHPDKELEISVSVFNRDNTELPKGNRPFTGKFIGTTNQFSIFHEADIWSETKPDKMLSIEFKNDAIKKKHNIKIDLPRNNKIFINNGEIHLLANDKKGWLHRQIDELGAVIRERLINPNKEWFWEILSLSFEENSYILCEEEGKISVEVITSDLHCTTTDIADIGDEFFNTWQPVKIAEHTFTANFNGEFGNGWLTIKNDKLLELFYSKNEKGYRNILTNEVLPMDKKDLVISSINRTGEGSYAVIFYSSDDRKTKNKELLILNRSIK</sequence>
<reference evidence="2" key="1">
    <citation type="submission" date="2016-10" db="EMBL/GenBank/DDBJ databases">
        <authorList>
            <person name="Varghese N."/>
            <person name="Submissions S."/>
        </authorList>
    </citation>
    <scope>NUCLEOTIDE SEQUENCE [LARGE SCALE GENOMIC DNA]</scope>
    <source>
        <strain evidence="2">DSM 25575</strain>
    </source>
</reference>